<organism evidence="2 3">
    <name type="scientific">Kouleothrix aurantiaca</name>
    <dbReference type="NCBI Taxonomy" id="186479"/>
    <lineage>
        <taxon>Bacteria</taxon>
        <taxon>Bacillati</taxon>
        <taxon>Chloroflexota</taxon>
        <taxon>Chloroflexia</taxon>
        <taxon>Chloroflexales</taxon>
        <taxon>Roseiflexineae</taxon>
        <taxon>Roseiflexaceae</taxon>
        <taxon>Kouleothrix</taxon>
    </lineage>
</organism>
<sequence length="201" mass="22299">MMQSTDQGALYRLRLARKDIGVAVVVLLALALGWLLRMQVESRTRQFAEEGAAFSITYPATWNATDTLQDALLKISDPLTASSFKTNLTIERRDADPASPLDLQTLLDRRVEQHGALTGYHFLNNSDATVGGVHSSSIDYAYVVQPIDQPRRPSLPVVVQAREYIVAAAGRTYYITLAAPAEDFDAARTQFERMIQTVKIQ</sequence>
<dbReference type="Gene3D" id="3.40.1000.10">
    <property type="entry name" value="Mog1/PsbP, alpha/beta/alpha sandwich"/>
    <property type="match status" value="1"/>
</dbReference>
<feature type="transmembrane region" description="Helical" evidence="1">
    <location>
        <begin position="20"/>
        <end position="36"/>
    </location>
</feature>
<dbReference type="Proteomes" id="UP000050509">
    <property type="component" value="Unassembled WGS sequence"/>
</dbReference>
<reference evidence="2 3" key="1">
    <citation type="submission" date="2015-09" db="EMBL/GenBank/DDBJ databases">
        <title>Draft genome sequence of Kouleothrix aurantiaca JCM 19913.</title>
        <authorList>
            <person name="Hemp J."/>
        </authorList>
    </citation>
    <scope>NUCLEOTIDE SEQUENCE [LARGE SCALE GENOMIC DNA]</scope>
    <source>
        <strain evidence="2 3">COM-B</strain>
    </source>
</reference>
<keyword evidence="1" id="KW-1133">Transmembrane helix</keyword>
<keyword evidence="3" id="KW-1185">Reference proteome</keyword>
<evidence type="ECO:0008006" key="4">
    <source>
        <dbReference type="Google" id="ProtNLM"/>
    </source>
</evidence>
<evidence type="ECO:0000313" key="2">
    <source>
        <dbReference type="EMBL" id="KPV53589.1"/>
    </source>
</evidence>
<evidence type="ECO:0000313" key="3">
    <source>
        <dbReference type="Proteomes" id="UP000050509"/>
    </source>
</evidence>
<accession>A0A0N8PST1</accession>
<dbReference type="EMBL" id="LJCR01000223">
    <property type="protein sequence ID" value="KPV53589.1"/>
    <property type="molecule type" value="Genomic_DNA"/>
</dbReference>
<keyword evidence="1" id="KW-0472">Membrane</keyword>
<protein>
    <recommendedName>
        <fullName evidence="4">PsbP C-terminal domain-containing protein</fullName>
    </recommendedName>
</protein>
<name>A0A0N8PST1_9CHLR</name>
<comment type="caution">
    <text evidence="2">The sequence shown here is derived from an EMBL/GenBank/DDBJ whole genome shotgun (WGS) entry which is preliminary data.</text>
</comment>
<evidence type="ECO:0000256" key="1">
    <source>
        <dbReference type="SAM" id="Phobius"/>
    </source>
</evidence>
<keyword evidence="1" id="KW-0812">Transmembrane</keyword>
<proteinExistence type="predicted"/>
<gene>
    <name evidence="2" type="ORF">SE17_08770</name>
</gene>
<dbReference type="AlphaFoldDB" id="A0A0N8PST1"/>